<dbReference type="AlphaFoldDB" id="A0A5N5WIC4"/>
<evidence type="ECO:0000313" key="2">
    <source>
        <dbReference type="EMBL" id="KAB8067495.1"/>
    </source>
</evidence>
<keyword evidence="3" id="KW-1185">Reference proteome</keyword>
<dbReference type="EMBL" id="ML732479">
    <property type="protein sequence ID" value="KAB8067495.1"/>
    <property type="molecule type" value="Genomic_DNA"/>
</dbReference>
<accession>A0A5N5WIC4</accession>
<evidence type="ECO:0000313" key="3">
    <source>
        <dbReference type="Proteomes" id="UP000326565"/>
    </source>
</evidence>
<name>A0A5N5WIC4_9EURO</name>
<proteinExistence type="predicted"/>
<organism evidence="2 3">
    <name type="scientific">Aspergillus leporis</name>
    <dbReference type="NCBI Taxonomy" id="41062"/>
    <lineage>
        <taxon>Eukaryota</taxon>
        <taxon>Fungi</taxon>
        <taxon>Dikarya</taxon>
        <taxon>Ascomycota</taxon>
        <taxon>Pezizomycotina</taxon>
        <taxon>Eurotiomycetes</taxon>
        <taxon>Eurotiomycetidae</taxon>
        <taxon>Eurotiales</taxon>
        <taxon>Aspergillaceae</taxon>
        <taxon>Aspergillus</taxon>
        <taxon>Aspergillus subgen. Circumdati</taxon>
    </lineage>
</organism>
<gene>
    <name evidence="2" type="ORF">BDV29DRAFT_88558</name>
</gene>
<feature type="region of interest" description="Disordered" evidence="1">
    <location>
        <begin position="49"/>
        <end position="68"/>
    </location>
</feature>
<evidence type="ECO:0000256" key="1">
    <source>
        <dbReference type="SAM" id="MobiDB-lite"/>
    </source>
</evidence>
<dbReference type="Proteomes" id="UP000326565">
    <property type="component" value="Unassembled WGS sequence"/>
</dbReference>
<sequence length="68" mass="7648">MKGSAEIWSRDSTNNLAVDKMKIFPAPGPLPNADRIKFTKYQLFGPLIPVQEPNHSPPPGNFEITRDR</sequence>
<dbReference type="OrthoDB" id="76567at2759"/>
<reference evidence="2 3" key="1">
    <citation type="submission" date="2019-04" db="EMBL/GenBank/DDBJ databases">
        <title>Friends and foes A comparative genomics study of 23 Aspergillus species from section Flavi.</title>
        <authorList>
            <consortium name="DOE Joint Genome Institute"/>
            <person name="Kjaerbolling I."/>
            <person name="Vesth T."/>
            <person name="Frisvad J.C."/>
            <person name="Nybo J.L."/>
            <person name="Theobald S."/>
            <person name="Kildgaard S."/>
            <person name="Isbrandt T."/>
            <person name="Kuo A."/>
            <person name="Sato A."/>
            <person name="Lyhne E.K."/>
            <person name="Kogle M.E."/>
            <person name="Wiebenga A."/>
            <person name="Kun R.S."/>
            <person name="Lubbers R.J."/>
            <person name="Makela M.R."/>
            <person name="Barry K."/>
            <person name="Chovatia M."/>
            <person name="Clum A."/>
            <person name="Daum C."/>
            <person name="Haridas S."/>
            <person name="He G."/>
            <person name="LaButti K."/>
            <person name="Lipzen A."/>
            <person name="Mondo S."/>
            <person name="Riley R."/>
            <person name="Salamov A."/>
            <person name="Simmons B.A."/>
            <person name="Magnuson J.K."/>
            <person name="Henrissat B."/>
            <person name="Mortensen U.H."/>
            <person name="Larsen T.O."/>
            <person name="Devries R.P."/>
            <person name="Grigoriev I.V."/>
            <person name="Machida M."/>
            <person name="Baker S.E."/>
            <person name="Andersen M.R."/>
        </authorList>
    </citation>
    <scope>NUCLEOTIDE SEQUENCE [LARGE SCALE GENOMIC DNA]</scope>
    <source>
        <strain evidence="2 3">CBS 151.66</strain>
    </source>
</reference>
<protein>
    <submittedName>
        <fullName evidence="2">Uncharacterized protein</fullName>
    </submittedName>
</protein>